<dbReference type="Proteomes" id="UP000235672">
    <property type="component" value="Unassembled WGS sequence"/>
</dbReference>
<dbReference type="OrthoDB" id="5404651at2759"/>
<dbReference type="GO" id="GO:0003690">
    <property type="term" value="F:double-stranded DNA binding"/>
    <property type="evidence" value="ECO:0007669"/>
    <property type="project" value="InterPro"/>
</dbReference>
<dbReference type="SMART" id="SM00753">
    <property type="entry name" value="PAM"/>
    <property type="match status" value="1"/>
</dbReference>
<dbReference type="GO" id="GO:0003723">
    <property type="term" value="F:RNA binding"/>
    <property type="evidence" value="ECO:0007669"/>
    <property type="project" value="InterPro"/>
</dbReference>
<evidence type="ECO:0000313" key="2">
    <source>
        <dbReference type="Proteomes" id="UP000235672"/>
    </source>
</evidence>
<keyword evidence="2" id="KW-1185">Reference proteome</keyword>
<proteinExistence type="predicted"/>
<name>A0A2J6Q5G6_9HELO</name>
<dbReference type="InterPro" id="IPR045114">
    <property type="entry name" value="Csn12-like"/>
</dbReference>
<organism evidence="1 2">
    <name type="scientific">Hyaloscypha hepaticicola</name>
    <dbReference type="NCBI Taxonomy" id="2082293"/>
    <lineage>
        <taxon>Eukaryota</taxon>
        <taxon>Fungi</taxon>
        <taxon>Dikarya</taxon>
        <taxon>Ascomycota</taxon>
        <taxon>Pezizomycotina</taxon>
        <taxon>Leotiomycetes</taxon>
        <taxon>Helotiales</taxon>
        <taxon>Hyaloscyphaceae</taxon>
        <taxon>Hyaloscypha</taxon>
    </lineage>
</organism>
<evidence type="ECO:0000313" key="1">
    <source>
        <dbReference type="EMBL" id="PMD21424.1"/>
    </source>
</evidence>
<dbReference type="PANTHER" id="PTHR12732">
    <property type="entry name" value="UNCHARACTERIZED PROTEASOME COMPONENT REGION PCI-CONTAINING"/>
    <property type="match status" value="1"/>
</dbReference>
<dbReference type="PANTHER" id="PTHR12732:SF8">
    <property type="entry name" value="NUCLEAR MRNA EXPORT PROTEIN THP1"/>
    <property type="match status" value="1"/>
</dbReference>
<protein>
    <submittedName>
        <fullName evidence="1">COP9 signalosome-like protein complex subunit 12</fullName>
    </submittedName>
</protein>
<sequence>MPIIDEFLSSISNFLKTKDASQLQLFLRVEPPLPDQFLQLSQELKASYRDGDKLEAHIARLVPEAEDGNSEVGGAWPGFLAFLREYLEFWRDVNFEDLLETHTQLSNLANACITALSNATFGIIVLPATIQLSSTLARLAMMLDKRPDLTRKLVKIADVDQEARKTLVEGTAESIQRAFTMCLTERTANRNGIGRDGKPEGKKVGIYSFANMVLRLLFQCKKTRLANQMFTNISQNSPPLGLYPASQRVTYLYYLGRYHFANSHFYYAAQCLQSAYDQCHAKCLSQRRSILIFLISANMILGRFPTRAFLVRPEAADLLNKFIPIANAIRKGNMIAFKQAVGPECGNEEWLFQHGVLLQLKSRCEVLVWRTFARRVFLLTYQFPSDPNSRRAPTLDLEDLVAAAQYCQKLLEGWVKPVDSMTAMQAGRMHPNSLFMKTPDLIVPPEGPRKLGAQQGMVFGNTRPNLMEMEAIVASLVQQDLLHGFISHNQGKFAILGAKQRGGPLNAGFPPVWETLKARADREAKNGEIPGWVQTERTGMMGGVVNLTGIARPVGSGE</sequence>
<gene>
    <name evidence="1" type="ORF">NA56DRAFT_703604</name>
</gene>
<dbReference type="AlphaFoldDB" id="A0A2J6Q5G6"/>
<reference evidence="1 2" key="1">
    <citation type="submission" date="2016-05" db="EMBL/GenBank/DDBJ databases">
        <title>A degradative enzymes factory behind the ericoid mycorrhizal symbiosis.</title>
        <authorList>
            <consortium name="DOE Joint Genome Institute"/>
            <person name="Martino E."/>
            <person name="Morin E."/>
            <person name="Grelet G."/>
            <person name="Kuo A."/>
            <person name="Kohler A."/>
            <person name="Daghino S."/>
            <person name="Barry K."/>
            <person name="Choi C."/>
            <person name="Cichocki N."/>
            <person name="Clum A."/>
            <person name="Copeland A."/>
            <person name="Hainaut M."/>
            <person name="Haridas S."/>
            <person name="Labutti K."/>
            <person name="Lindquist E."/>
            <person name="Lipzen A."/>
            <person name="Khouja H.-R."/>
            <person name="Murat C."/>
            <person name="Ohm R."/>
            <person name="Olson A."/>
            <person name="Spatafora J."/>
            <person name="Veneault-Fourrey C."/>
            <person name="Henrissat B."/>
            <person name="Grigoriev I."/>
            <person name="Martin F."/>
            <person name="Perotto S."/>
        </authorList>
    </citation>
    <scope>NUCLEOTIDE SEQUENCE [LARGE SCALE GENOMIC DNA]</scope>
    <source>
        <strain evidence="1 2">UAMH 7357</strain>
    </source>
</reference>
<dbReference type="STRING" id="1745343.A0A2J6Q5G6"/>
<dbReference type="EMBL" id="KZ613481">
    <property type="protein sequence ID" value="PMD21424.1"/>
    <property type="molecule type" value="Genomic_DNA"/>
</dbReference>
<accession>A0A2J6Q5G6</accession>